<reference evidence="4 5" key="1">
    <citation type="submission" date="2018-06" db="EMBL/GenBank/DDBJ databases">
        <title>Genomic Encyclopedia of Type Strains, Phase III (KMG-III): the genomes of soil and plant-associated and newly described type strains.</title>
        <authorList>
            <person name="Whitman W."/>
        </authorList>
    </citation>
    <scope>NUCLEOTIDE SEQUENCE [LARGE SCALE GENOMIC DNA]</scope>
    <source>
        <strain evidence="4 5">CGMCC 4.7090</strain>
    </source>
</reference>
<evidence type="ECO:0000259" key="3">
    <source>
        <dbReference type="Pfam" id="PF13472"/>
    </source>
</evidence>
<feature type="domain" description="SGNH hydrolase-type esterase" evidence="3">
    <location>
        <begin position="25"/>
        <end position="239"/>
    </location>
</feature>
<dbReference type="Proteomes" id="UP000249341">
    <property type="component" value="Unassembled WGS sequence"/>
</dbReference>
<dbReference type="PANTHER" id="PTHR37981">
    <property type="entry name" value="LIPASE 2"/>
    <property type="match status" value="1"/>
</dbReference>
<dbReference type="PANTHER" id="PTHR37981:SF1">
    <property type="entry name" value="SGNH HYDROLASE-TYPE ESTERASE DOMAIN-CONTAINING PROTEIN"/>
    <property type="match status" value="1"/>
</dbReference>
<feature type="disulfide bond" evidence="2">
    <location>
        <begin position="109"/>
        <end position="117"/>
    </location>
</feature>
<protein>
    <submittedName>
        <fullName evidence="4">Lysophospholipase L1-like esterase</fullName>
    </submittedName>
</protein>
<feature type="active site" evidence="1">
    <location>
        <position position="232"/>
    </location>
</feature>
<sequence length="251" mass="25447">MHALIAIGLALSANLPVSGPVDYVALGDSYAAGSGASGTNEGCGRRAQSYPALWAATHDVASYRHVACADAVTADVLSDQIAALNAGTDLVTITVGGNDIGFVGAAINCVLFGDSRCLEAVADANTAITGELPGRLDEVYTAIREAAPHAEVVVLGYPRLFESGACPGGLSATKRQALNTAADRLDAVIADRAAAAGFTFGDVRDAFAGHGVCASEPWLNRVNLLALTATYHPNDAGYAGGYLPTLAAITG</sequence>
<dbReference type="SUPFAM" id="SSF52266">
    <property type="entry name" value="SGNH hydrolase"/>
    <property type="match status" value="1"/>
</dbReference>
<evidence type="ECO:0000256" key="2">
    <source>
        <dbReference type="PIRSR" id="PIRSR637460-2"/>
    </source>
</evidence>
<dbReference type="InterPro" id="IPR037460">
    <property type="entry name" value="SEST-like"/>
</dbReference>
<dbReference type="CDD" id="cd01823">
    <property type="entry name" value="SEST_like"/>
    <property type="match status" value="1"/>
</dbReference>
<dbReference type="GO" id="GO:0004806">
    <property type="term" value="F:triacylglycerol lipase activity"/>
    <property type="evidence" value="ECO:0007669"/>
    <property type="project" value="TreeGrafter"/>
</dbReference>
<dbReference type="InterPro" id="IPR013830">
    <property type="entry name" value="SGNH_hydro"/>
</dbReference>
<gene>
    <name evidence="4" type="ORF">B0I29_115278</name>
</gene>
<organism evidence="4 5">
    <name type="scientific">Actinoplanes lutulentus</name>
    <dbReference type="NCBI Taxonomy" id="1287878"/>
    <lineage>
        <taxon>Bacteria</taxon>
        <taxon>Bacillati</taxon>
        <taxon>Actinomycetota</taxon>
        <taxon>Actinomycetes</taxon>
        <taxon>Micromonosporales</taxon>
        <taxon>Micromonosporaceae</taxon>
        <taxon>Actinoplanes</taxon>
    </lineage>
</organism>
<dbReference type="RefSeq" id="WP_111652372.1">
    <property type="nucleotide sequence ID" value="NZ_JACHWI010000015.1"/>
</dbReference>
<dbReference type="OrthoDB" id="5503950at2"/>
<evidence type="ECO:0000256" key="1">
    <source>
        <dbReference type="PIRSR" id="PIRSR637460-1"/>
    </source>
</evidence>
<keyword evidence="5" id="KW-1185">Reference proteome</keyword>
<dbReference type="EMBL" id="QLMJ01000015">
    <property type="protein sequence ID" value="RAK31471.1"/>
    <property type="molecule type" value="Genomic_DNA"/>
</dbReference>
<keyword evidence="2" id="KW-1015">Disulfide bond</keyword>
<proteinExistence type="predicted"/>
<dbReference type="GO" id="GO:0019433">
    <property type="term" value="P:triglyceride catabolic process"/>
    <property type="evidence" value="ECO:0007669"/>
    <property type="project" value="TreeGrafter"/>
</dbReference>
<dbReference type="Pfam" id="PF13472">
    <property type="entry name" value="Lipase_GDSL_2"/>
    <property type="match status" value="1"/>
</dbReference>
<dbReference type="Gene3D" id="3.40.50.1110">
    <property type="entry name" value="SGNH hydrolase"/>
    <property type="match status" value="1"/>
</dbReference>
<accession>A0A327Z557</accession>
<dbReference type="InterPro" id="IPR036514">
    <property type="entry name" value="SGNH_hydro_sf"/>
</dbReference>
<feature type="active site" description="Nucleophile" evidence="1">
    <location>
        <position position="29"/>
    </location>
</feature>
<comment type="caution">
    <text evidence="4">The sequence shown here is derived from an EMBL/GenBank/DDBJ whole genome shotgun (WGS) entry which is preliminary data.</text>
</comment>
<feature type="disulfide bond" evidence="2">
    <location>
        <begin position="166"/>
        <end position="213"/>
    </location>
</feature>
<evidence type="ECO:0000313" key="5">
    <source>
        <dbReference type="Proteomes" id="UP000249341"/>
    </source>
</evidence>
<dbReference type="AlphaFoldDB" id="A0A327Z557"/>
<name>A0A327Z557_9ACTN</name>
<evidence type="ECO:0000313" key="4">
    <source>
        <dbReference type="EMBL" id="RAK31471.1"/>
    </source>
</evidence>
<feature type="disulfide bond" evidence="2">
    <location>
        <begin position="43"/>
        <end position="68"/>
    </location>
</feature>